<dbReference type="EMBL" id="BMCK01000002">
    <property type="protein sequence ID" value="GGD15828.1"/>
    <property type="molecule type" value="Genomic_DNA"/>
</dbReference>
<evidence type="ECO:0000256" key="1">
    <source>
        <dbReference type="SAM" id="MobiDB-lite"/>
    </source>
</evidence>
<feature type="chain" id="PRO_5047165673" description="Peptidase M15C domain-containing protein" evidence="2">
    <location>
        <begin position="23"/>
        <end position="465"/>
    </location>
</feature>
<dbReference type="InterPro" id="IPR039561">
    <property type="entry name" value="Peptidase_M15C"/>
</dbReference>
<gene>
    <name evidence="4" type="ORF">GCM10007231_13580</name>
</gene>
<keyword evidence="2" id="KW-0732">Signal</keyword>
<evidence type="ECO:0000313" key="4">
    <source>
        <dbReference type="EMBL" id="GGD15828.1"/>
    </source>
</evidence>
<dbReference type="Proteomes" id="UP000630594">
    <property type="component" value="Unassembled WGS sequence"/>
</dbReference>
<feature type="domain" description="Peptidase M15C" evidence="3">
    <location>
        <begin position="366"/>
        <end position="440"/>
    </location>
</feature>
<dbReference type="InterPro" id="IPR009045">
    <property type="entry name" value="Zn_M74/Hedgehog-like"/>
</dbReference>
<organism evidence="4 5">
    <name type="scientific">Nocardioides daphniae</name>
    <dbReference type="NCBI Taxonomy" id="402297"/>
    <lineage>
        <taxon>Bacteria</taxon>
        <taxon>Bacillati</taxon>
        <taxon>Actinomycetota</taxon>
        <taxon>Actinomycetes</taxon>
        <taxon>Propionibacteriales</taxon>
        <taxon>Nocardioidaceae</taxon>
        <taxon>Nocardioides</taxon>
    </lineage>
</organism>
<dbReference type="RefSeq" id="WP_188421262.1">
    <property type="nucleotide sequence ID" value="NZ_BMCK01000002.1"/>
</dbReference>
<protein>
    <recommendedName>
        <fullName evidence="3">Peptidase M15C domain-containing protein</fullName>
    </recommendedName>
</protein>
<sequence>MRHVPLIVLALVLTLFPSVAGAAENERELRISSTAARSGEVSTVTFLVTASAAEPVSTIDLDRWDGTTWRRVTTLTTDPTGRATAEVTLGRDPERNRLRATLTADGTRPAVVHEHLPVLQRWKSVLTMRAPKTVVDGRRAALALRWRAANDEPVSGWVKVQAKQKRGKTYAKRWTTVARVRTDAKGVATVRRTPRWDTRWRAVGERQAWVAGDTSGVSRTDNRPPGQPVVLPKGAPRPRVSLPRPPRAVGTGANVVVRKIPDGVWRSMVGRSWHKGCPVGRAGLRLVQTNFWGFDGYRYRGEVVVAKSVTSNFSGAFKEMHAKKVPVRQMRRVDRFGWSKKLGGADDYRSMAADNTSVFNCRGVVGNPRVRSPHSFGRSLDLNPWENPYYARDGIHPNKWWAGRSHARVAWRSRNHKVVQLLARHGFRWTYGTSDAHHFDAVAGAGGKGLRTLLDSPVCSTDVCH</sequence>
<keyword evidence="5" id="KW-1185">Reference proteome</keyword>
<dbReference type="Pfam" id="PF13539">
    <property type="entry name" value="Peptidase_M15_4"/>
    <property type="match status" value="1"/>
</dbReference>
<feature type="region of interest" description="Disordered" evidence="1">
    <location>
        <begin position="212"/>
        <end position="247"/>
    </location>
</feature>
<evidence type="ECO:0000259" key="3">
    <source>
        <dbReference type="Pfam" id="PF13539"/>
    </source>
</evidence>
<proteinExistence type="predicted"/>
<dbReference type="SUPFAM" id="SSF55166">
    <property type="entry name" value="Hedgehog/DD-peptidase"/>
    <property type="match status" value="1"/>
</dbReference>
<reference evidence="5" key="1">
    <citation type="journal article" date="2019" name="Int. J. Syst. Evol. Microbiol.">
        <title>The Global Catalogue of Microorganisms (GCM) 10K type strain sequencing project: providing services to taxonomists for standard genome sequencing and annotation.</title>
        <authorList>
            <consortium name="The Broad Institute Genomics Platform"/>
            <consortium name="The Broad Institute Genome Sequencing Center for Infectious Disease"/>
            <person name="Wu L."/>
            <person name="Ma J."/>
        </authorList>
    </citation>
    <scope>NUCLEOTIDE SEQUENCE [LARGE SCALE GENOMIC DNA]</scope>
    <source>
        <strain evidence="5">CCM 7403</strain>
    </source>
</reference>
<comment type="caution">
    <text evidence="4">The sequence shown here is derived from an EMBL/GenBank/DDBJ whole genome shotgun (WGS) entry which is preliminary data.</text>
</comment>
<accession>A0ABQ1Q652</accession>
<name>A0ABQ1Q652_9ACTN</name>
<evidence type="ECO:0000313" key="5">
    <source>
        <dbReference type="Proteomes" id="UP000630594"/>
    </source>
</evidence>
<feature type="signal peptide" evidence="2">
    <location>
        <begin position="1"/>
        <end position="22"/>
    </location>
</feature>
<evidence type="ECO:0000256" key="2">
    <source>
        <dbReference type="SAM" id="SignalP"/>
    </source>
</evidence>